<keyword evidence="3" id="KW-1185">Reference proteome</keyword>
<accession>A0AAD9MLL1</accession>
<dbReference type="AlphaFoldDB" id="A0AAD9MLL1"/>
<dbReference type="Proteomes" id="UP001255856">
    <property type="component" value="Unassembled WGS sequence"/>
</dbReference>
<comment type="caution">
    <text evidence="2">The sequence shown here is derived from an EMBL/GenBank/DDBJ whole genome shotgun (WGS) entry which is preliminary data.</text>
</comment>
<evidence type="ECO:0000313" key="2">
    <source>
        <dbReference type="EMBL" id="KAK2079890.1"/>
    </source>
</evidence>
<name>A0AAD9MLL1_PROWI</name>
<proteinExistence type="predicted"/>
<dbReference type="EMBL" id="JASFZW010000002">
    <property type="protein sequence ID" value="KAK2079890.1"/>
    <property type="molecule type" value="Genomic_DNA"/>
</dbReference>
<organism evidence="2 3">
    <name type="scientific">Prototheca wickerhamii</name>
    <dbReference type="NCBI Taxonomy" id="3111"/>
    <lineage>
        <taxon>Eukaryota</taxon>
        <taxon>Viridiplantae</taxon>
        <taxon>Chlorophyta</taxon>
        <taxon>core chlorophytes</taxon>
        <taxon>Trebouxiophyceae</taxon>
        <taxon>Chlorellales</taxon>
        <taxon>Chlorellaceae</taxon>
        <taxon>Prototheca</taxon>
    </lineage>
</organism>
<reference evidence="2" key="1">
    <citation type="submission" date="2021-01" db="EMBL/GenBank/DDBJ databases">
        <authorList>
            <person name="Eckstrom K.M.E."/>
        </authorList>
    </citation>
    <scope>NUCLEOTIDE SEQUENCE</scope>
    <source>
        <strain evidence="2">UVCC 0001</strain>
    </source>
</reference>
<protein>
    <submittedName>
        <fullName evidence="2">Uncharacterized protein</fullName>
    </submittedName>
</protein>
<feature type="region of interest" description="Disordered" evidence="1">
    <location>
        <begin position="300"/>
        <end position="381"/>
    </location>
</feature>
<sequence>MQERSSNRAAYLQGSVDELEGLSSRLPAVLERAVAEAYESGRAQGRSEAAARGAETEQATQQAVASAVRPLEAEIASLRARLREARSGAAAREAALHEQGCLRLQRFVDMLYIAATLDPFAMQHEAAHYERQICLGYAQQAELTDLAAFARLVTSRCFHSHLSHAEALYQSRELALRALTQPWLPVVGEGITGADLAATVDKVLGLEYVTLVPAIPGMDACMIEGQLSAGVLGGPYDHPVGAMEAPPVPVATPQPALVEAPTPSMRSGLPSAAAAAASGENLVDTFFGKQSTFAVSQFGDSGVDKEAVSTESSAEGERGNAPAQRQPEEGPVAAETPVFEPAASVEASLPPPPEQELPLEKPVARPATKPARGNVIEVPIS</sequence>
<evidence type="ECO:0000313" key="3">
    <source>
        <dbReference type="Proteomes" id="UP001255856"/>
    </source>
</evidence>
<evidence type="ECO:0000256" key="1">
    <source>
        <dbReference type="SAM" id="MobiDB-lite"/>
    </source>
</evidence>
<gene>
    <name evidence="2" type="ORF">QBZ16_002285</name>
</gene>